<protein>
    <submittedName>
        <fullName evidence="5">Glycoside hydrolase family 16 protein</fullName>
    </submittedName>
</protein>
<keyword evidence="6" id="KW-1185">Reference proteome</keyword>
<dbReference type="InParanoid" id="D3AW17"/>
<proteinExistence type="inferred from homology"/>
<evidence type="ECO:0000256" key="2">
    <source>
        <dbReference type="SAM" id="MobiDB-lite"/>
    </source>
</evidence>
<reference evidence="5 6" key="1">
    <citation type="journal article" date="2011" name="Genome Res.">
        <title>Phylogeny-wide analysis of social amoeba genomes highlights ancient origins for complex intercellular communication.</title>
        <authorList>
            <person name="Heidel A.J."/>
            <person name="Lawal H.M."/>
            <person name="Felder M."/>
            <person name="Schilde C."/>
            <person name="Helps N.R."/>
            <person name="Tunggal B."/>
            <person name="Rivero F."/>
            <person name="John U."/>
            <person name="Schleicher M."/>
            <person name="Eichinger L."/>
            <person name="Platzer M."/>
            <person name="Noegel A.A."/>
            <person name="Schaap P."/>
            <person name="Gloeckner G."/>
        </authorList>
    </citation>
    <scope>NUCLEOTIDE SEQUENCE [LARGE SCALE GENOMIC DNA]</scope>
    <source>
        <strain evidence="6">ATCC 26659 / Pp 5 / PN500</strain>
    </source>
</reference>
<feature type="compositionally biased region" description="Low complexity" evidence="2">
    <location>
        <begin position="267"/>
        <end position="302"/>
    </location>
</feature>
<feature type="domain" description="GH16" evidence="4">
    <location>
        <begin position="24"/>
        <end position="265"/>
    </location>
</feature>
<evidence type="ECO:0000313" key="5">
    <source>
        <dbReference type="EMBL" id="EFA86490.1"/>
    </source>
</evidence>
<dbReference type="STRING" id="670386.D3AW17"/>
<evidence type="ECO:0000313" key="6">
    <source>
        <dbReference type="Proteomes" id="UP000001396"/>
    </source>
</evidence>
<comment type="caution">
    <text evidence="5">The sequence shown here is derived from an EMBL/GenBank/DDBJ whole genome shotgun (WGS) entry which is preliminary data.</text>
</comment>
<feature type="transmembrane region" description="Helical" evidence="3">
    <location>
        <begin position="6"/>
        <end position="24"/>
    </location>
</feature>
<dbReference type="Proteomes" id="UP000001396">
    <property type="component" value="Unassembled WGS sequence"/>
</dbReference>
<keyword evidence="3" id="KW-0812">Transmembrane</keyword>
<dbReference type="GeneID" id="31355818"/>
<sequence>MINSIYLAIVLVSFCGVITCSNVVDYKGWTLYWSDEFNGTTLNSYWRAQNFAPSDGDNDNGELEFYLPRNCLFENGNLVMKSAREPYQGYNYTSCSIISKVGETYGRFEARMKLPIGKGFWPAFWMLPESYTCKTYKEIDIMENIGEAGDDEDPNIFATYHSGTSCDPQNHSNNGTWIPSFASDFHLYSVIWDVDYLVFMVDNIPYLTVNKTNSPNQIFPNDTPFIIILNVAVGGKWPGTPDNTTVFENNYGLVDFVRIYKRTNETSTTTTSATTSTTTTSSTTTTTDSITTDGVTSSTSTSEPNNSLSKLFFINNTLNILIVLIFLIFSYYL</sequence>
<dbReference type="GO" id="GO:0005975">
    <property type="term" value="P:carbohydrate metabolic process"/>
    <property type="evidence" value="ECO:0007669"/>
    <property type="project" value="InterPro"/>
</dbReference>
<keyword evidence="3" id="KW-1133">Transmembrane helix</keyword>
<dbReference type="PANTHER" id="PTHR10963">
    <property type="entry name" value="GLYCOSYL HYDROLASE-RELATED"/>
    <property type="match status" value="1"/>
</dbReference>
<keyword evidence="3" id="KW-0472">Membrane</keyword>
<dbReference type="RefSeq" id="XP_020438595.1">
    <property type="nucleotide sequence ID" value="XM_020571321.1"/>
</dbReference>
<dbReference type="PANTHER" id="PTHR10963:SF55">
    <property type="entry name" value="GLYCOSIDE HYDROLASE FAMILY 16 PROTEIN"/>
    <property type="match status" value="1"/>
</dbReference>
<keyword evidence="5" id="KW-0378">Hydrolase</keyword>
<feature type="transmembrane region" description="Helical" evidence="3">
    <location>
        <begin position="311"/>
        <end position="332"/>
    </location>
</feature>
<accession>D3AW17</accession>
<dbReference type="Gene3D" id="2.60.120.200">
    <property type="match status" value="1"/>
</dbReference>
<dbReference type="OMA" id="MDGQQFH"/>
<dbReference type="PROSITE" id="PS51762">
    <property type="entry name" value="GH16_2"/>
    <property type="match status" value="1"/>
</dbReference>
<dbReference type="Pfam" id="PF00722">
    <property type="entry name" value="Glyco_hydro_16"/>
    <property type="match status" value="1"/>
</dbReference>
<evidence type="ECO:0000256" key="3">
    <source>
        <dbReference type="SAM" id="Phobius"/>
    </source>
</evidence>
<organism evidence="5 6">
    <name type="scientific">Heterostelium pallidum (strain ATCC 26659 / Pp 5 / PN500)</name>
    <name type="common">Cellular slime mold</name>
    <name type="synonym">Polysphondylium pallidum</name>
    <dbReference type="NCBI Taxonomy" id="670386"/>
    <lineage>
        <taxon>Eukaryota</taxon>
        <taxon>Amoebozoa</taxon>
        <taxon>Evosea</taxon>
        <taxon>Eumycetozoa</taxon>
        <taxon>Dictyostelia</taxon>
        <taxon>Acytosteliales</taxon>
        <taxon>Acytosteliaceae</taxon>
        <taxon>Heterostelium</taxon>
    </lineage>
</organism>
<dbReference type="CDD" id="cd08023">
    <property type="entry name" value="GH16_laminarinase_like"/>
    <property type="match status" value="1"/>
</dbReference>
<dbReference type="InterPro" id="IPR050546">
    <property type="entry name" value="Glycosyl_Hydrlase_16"/>
</dbReference>
<gene>
    <name evidence="5" type="ORF">PPL_00284</name>
</gene>
<name>D3AW17_HETP5</name>
<dbReference type="InterPro" id="IPR000757">
    <property type="entry name" value="Beta-glucanase-like"/>
</dbReference>
<feature type="region of interest" description="Disordered" evidence="2">
    <location>
        <begin position="267"/>
        <end position="305"/>
    </location>
</feature>
<evidence type="ECO:0000259" key="4">
    <source>
        <dbReference type="PROSITE" id="PS51762"/>
    </source>
</evidence>
<dbReference type="InterPro" id="IPR013320">
    <property type="entry name" value="ConA-like_dom_sf"/>
</dbReference>
<evidence type="ECO:0000256" key="1">
    <source>
        <dbReference type="ARBA" id="ARBA00006865"/>
    </source>
</evidence>
<dbReference type="GO" id="GO:0004553">
    <property type="term" value="F:hydrolase activity, hydrolyzing O-glycosyl compounds"/>
    <property type="evidence" value="ECO:0007669"/>
    <property type="project" value="InterPro"/>
</dbReference>
<dbReference type="EMBL" id="ADBJ01000002">
    <property type="protein sequence ID" value="EFA86490.1"/>
    <property type="molecule type" value="Genomic_DNA"/>
</dbReference>
<dbReference type="AlphaFoldDB" id="D3AW17"/>
<comment type="similarity">
    <text evidence="1">Belongs to the glycosyl hydrolase 16 family.</text>
</comment>
<dbReference type="SUPFAM" id="SSF49899">
    <property type="entry name" value="Concanavalin A-like lectins/glucanases"/>
    <property type="match status" value="1"/>
</dbReference>